<reference evidence="2" key="4">
    <citation type="submission" date="2019-03" db="UniProtKB">
        <authorList>
            <consortium name="EnsemblPlants"/>
        </authorList>
    </citation>
    <scope>IDENTIFICATION</scope>
</reference>
<reference evidence="3" key="1">
    <citation type="journal article" date="2014" name="Science">
        <title>Ancient hybridizations among the ancestral genomes of bread wheat.</title>
        <authorList>
            <consortium name="International Wheat Genome Sequencing Consortium,"/>
            <person name="Marcussen T."/>
            <person name="Sandve S.R."/>
            <person name="Heier L."/>
            <person name="Spannagl M."/>
            <person name="Pfeifer M."/>
            <person name="Jakobsen K.S."/>
            <person name="Wulff B.B."/>
            <person name="Steuernagel B."/>
            <person name="Mayer K.F."/>
            <person name="Olsen O.A."/>
        </authorList>
    </citation>
    <scope>NUCLEOTIDE SEQUENCE [LARGE SCALE GENOMIC DNA]</scope>
    <source>
        <strain evidence="3">cv. AL8/78</strain>
    </source>
</reference>
<feature type="compositionally biased region" description="Pro residues" evidence="1">
    <location>
        <begin position="1"/>
        <end position="16"/>
    </location>
</feature>
<evidence type="ECO:0000313" key="2">
    <source>
        <dbReference type="EnsemblPlants" id="AET7Gv20435400.3"/>
    </source>
</evidence>
<proteinExistence type="predicted"/>
<dbReference type="PANTHER" id="PTHR34459:SF2">
    <property type="entry name" value="TRANSMEMBRANE PROTEIN"/>
    <property type="match status" value="1"/>
</dbReference>
<feature type="region of interest" description="Disordered" evidence="1">
    <location>
        <begin position="1"/>
        <end position="51"/>
    </location>
</feature>
<accession>A0A453R2R0</accession>
<name>A0A453R2R0_AEGTS</name>
<dbReference type="STRING" id="200361.A0A453R2R0"/>
<evidence type="ECO:0000313" key="3">
    <source>
        <dbReference type="Proteomes" id="UP000015105"/>
    </source>
</evidence>
<evidence type="ECO:0000256" key="1">
    <source>
        <dbReference type="SAM" id="MobiDB-lite"/>
    </source>
</evidence>
<dbReference type="AlphaFoldDB" id="A0A453R2R0"/>
<dbReference type="PANTHER" id="PTHR34459">
    <property type="entry name" value="OS01G0264500 PROTEIN"/>
    <property type="match status" value="1"/>
</dbReference>
<organism evidence="2 3">
    <name type="scientific">Aegilops tauschii subsp. strangulata</name>
    <name type="common">Goatgrass</name>
    <dbReference type="NCBI Taxonomy" id="200361"/>
    <lineage>
        <taxon>Eukaryota</taxon>
        <taxon>Viridiplantae</taxon>
        <taxon>Streptophyta</taxon>
        <taxon>Embryophyta</taxon>
        <taxon>Tracheophyta</taxon>
        <taxon>Spermatophyta</taxon>
        <taxon>Magnoliopsida</taxon>
        <taxon>Liliopsida</taxon>
        <taxon>Poales</taxon>
        <taxon>Poaceae</taxon>
        <taxon>BOP clade</taxon>
        <taxon>Pooideae</taxon>
        <taxon>Triticodae</taxon>
        <taxon>Triticeae</taxon>
        <taxon>Triticinae</taxon>
        <taxon>Aegilops</taxon>
    </lineage>
</organism>
<feature type="compositionally biased region" description="Basic and acidic residues" evidence="1">
    <location>
        <begin position="30"/>
        <end position="46"/>
    </location>
</feature>
<keyword evidence="3" id="KW-1185">Reference proteome</keyword>
<reference evidence="2" key="3">
    <citation type="journal article" date="2017" name="Nature">
        <title>Genome sequence of the progenitor of the wheat D genome Aegilops tauschii.</title>
        <authorList>
            <person name="Luo M.C."/>
            <person name="Gu Y.Q."/>
            <person name="Puiu D."/>
            <person name="Wang H."/>
            <person name="Twardziok S.O."/>
            <person name="Deal K.R."/>
            <person name="Huo N."/>
            <person name="Zhu T."/>
            <person name="Wang L."/>
            <person name="Wang Y."/>
            <person name="McGuire P.E."/>
            <person name="Liu S."/>
            <person name="Long H."/>
            <person name="Ramasamy R.K."/>
            <person name="Rodriguez J.C."/>
            <person name="Van S.L."/>
            <person name="Yuan L."/>
            <person name="Wang Z."/>
            <person name="Xia Z."/>
            <person name="Xiao L."/>
            <person name="Anderson O.D."/>
            <person name="Ouyang S."/>
            <person name="Liang Y."/>
            <person name="Zimin A.V."/>
            <person name="Pertea G."/>
            <person name="Qi P."/>
            <person name="Bennetzen J.L."/>
            <person name="Dai X."/>
            <person name="Dawson M.W."/>
            <person name="Muller H.G."/>
            <person name="Kugler K."/>
            <person name="Rivarola-Duarte L."/>
            <person name="Spannagl M."/>
            <person name="Mayer K.F.X."/>
            <person name="Lu F.H."/>
            <person name="Bevan M.W."/>
            <person name="Leroy P."/>
            <person name="Li P."/>
            <person name="You F.M."/>
            <person name="Sun Q."/>
            <person name="Liu Z."/>
            <person name="Lyons E."/>
            <person name="Wicker T."/>
            <person name="Salzberg S.L."/>
            <person name="Devos K.M."/>
            <person name="Dvorak J."/>
        </authorList>
    </citation>
    <scope>NUCLEOTIDE SEQUENCE [LARGE SCALE GENOMIC DNA]</scope>
    <source>
        <strain evidence="2">cv. AL8/78</strain>
    </source>
</reference>
<reference evidence="3" key="2">
    <citation type="journal article" date="2017" name="Nat. Plants">
        <title>The Aegilops tauschii genome reveals multiple impacts of transposons.</title>
        <authorList>
            <person name="Zhao G."/>
            <person name="Zou C."/>
            <person name="Li K."/>
            <person name="Wang K."/>
            <person name="Li T."/>
            <person name="Gao L."/>
            <person name="Zhang X."/>
            <person name="Wang H."/>
            <person name="Yang Z."/>
            <person name="Liu X."/>
            <person name="Jiang W."/>
            <person name="Mao L."/>
            <person name="Kong X."/>
            <person name="Jiao Y."/>
            <person name="Jia J."/>
        </authorList>
    </citation>
    <scope>NUCLEOTIDE SEQUENCE [LARGE SCALE GENOMIC DNA]</scope>
    <source>
        <strain evidence="3">cv. AL8/78</strain>
    </source>
</reference>
<dbReference type="Proteomes" id="UP000015105">
    <property type="component" value="Chromosome 7D"/>
</dbReference>
<sequence length="252" mass="27854">VLPRNPKPSWPPPSPKPGLAQPPANMGTREVYEEKLRSGAHLHRDPTINPGLGSARCPRCLSLLNPATSSVRTPQPPFLPPPIPPPPSAPRVVLTGFLCFSPGRPRREGATGPSPPRPARRHRRDWFWRRGDAQCGARVQYRDPVRPEACEGPQVAALTCWGPSFGLILWCQCFIWGLRAPNVCSAHCDILLCCIKCLSLRNFTDHTPDREGPFVRRRGEILISCLQSVSLFGAHAMYTVYTDSLLLHVAVV</sequence>
<dbReference type="EnsemblPlants" id="AET7Gv20435400.3">
    <property type="protein sequence ID" value="AET7Gv20435400.3"/>
    <property type="gene ID" value="AET7Gv20435400"/>
</dbReference>
<dbReference type="Gramene" id="AET7Gv20435400.3">
    <property type="protein sequence ID" value="AET7Gv20435400.3"/>
    <property type="gene ID" value="AET7Gv20435400"/>
</dbReference>
<reference evidence="2" key="5">
    <citation type="journal article" date="2021" name="G3 (Bethesda)">
        <title>Aegilops tauschii genome assembly Aet v5.0 features greater sequence contiguity and improved annotation.</title>
        <authorList>
            <person name="Wang L."/>
            <person name="Zhu T."/>
            <person name="Rodriguez J.C."/>
            <person name="Deal K.R."/>
            <person name="Dubcovsky J."/>
            <person name="McGuire P.E."/>
            <person name="Lux T."/>
            <person name="Spannagl M."/>
            <person name="Mayer K.F.X."/>
            <person name="Baldrich P."/>
            <person name="Meyers B.C."/>
            <person name="Huo N."/>
            <person name="Gu Y.Q."/>
            <person name="Zhou H."/>
            <person name="Devos K.M."/>
            <person name="Bennetzen J.L."/>
            <person name="Unver T."/>
            <person name="Budak H."/>
            <person name="Gulick P.J."/>
            <person name="Galiba G."/>
            <person name="Kalapos B."/>
            <person name="Nelson D.R."/>
            <person name="Li P."/>
            <person name="You F.M."/>
            <person name="Luo M.C."/>
            <person name="Dvorak J."/>
        </authorList>
    </citation>
    <scope>NUCLEOTIDE SEQUENCE [LARGE SCALE GENOMIC DNA]</scope>
    <source>
        <strain evidence="2">cv. AL8/78</strain>
    </source>
</reference>
<feature type="region of interest" description="Disordered" evidence="1">
    <location>
        <begin position="103"/>
        <end position="123"/>
    </location>
</feature>
<protein>
    <submittedName>
        <fullName evidence="2">Uncharacterized protein</fullName>
    </submittedName>
</protein>